<comment type="caution">
    <text evidence="10">The sequence shown here is derived from an EMBL/GenBank/DDBJ whole genome shotgun (WGS) entry which is preliminary data.</text>
</comment>
<dbReference type="PANTHER" id="PTHR33866:SF2">
    <property type="entry name" value="S-ADENOSYLMETHIONINE DECARBOXYLASE PROENZYME"/>
    <property type="match status" value="1"/>
</dbReference>
<dbReference type="Pfam" id="PF02675">
    <property type="entry name" value="AdoMet_dc"/>
    <property type="match status" value="1"/>
</dbReference>
<evidence type="ECO:0000313" key="11">
    <source>
        <dbReference type="Proteomes" id="UP001169027"/>
    </source>
</evidence>
<evidence type="ECO:0000256" key="3">
    <source>
        <dbReference type="ARBA" id="ARBA00022813"/>
    </source>
</evidence>
<keyword evidence="11" id="KW-1185">Reference proteome</keyword>
<keyword evidence="5" id="KW-0620">Polyamine biosynthesis</keyword>
<keyword evidence="9" id="KW-0670">Pyruvate</keyword>
<keyword evidence="7" id="KW-0456">Lyase</keyword>
<sequence length="129" mass="13599">MKGLHLTADLLDCRCDPRWLVDADTLGAACVARAEAAGLQVVGRLFHAFPSTPRGVGGVTAAVLLAESHLCVHTWPEQRGVTIDVYVCNFGADHSTKAQGLMAALEALFLPGRAERHSLLRGQIGAVAA</sequence>
<evidence type="ECO:0000256" key="6">
    <source>
        <dbReference type="ARBA" id="ARBA00023145"/>
    </source>
</evidence>
<dbReference type="InterPro" id="IPR042286">
    <property type="entry name" value="AdoMetDC_C"/>
</dbReference>
<dbReference type="RefSeq" id="WP_301803792.1">
    <property type="nucleotide sequence ID" value="NZ_JAUJZH010000002.1"/>
</dbReference>
<reference evidence="10" key="1">
    <citation type="submission" date="2023-06" db="EMBL/GenBank/DDBJ databases">
        <authorList>
            <person name="Jiang Y."/>
            <person name="Liu Q."/>
        </authorList>
    </citation>
    <scope>NUCLEOTIDE SEQUENCE</scope>
    <source>
        <strain evidence="10">CGMCC 1.12090</strain>
    </source>
</reference>
<evidence type="ECO:0000256" key="7">
    <source>
        <dbReference type="ARBA" id="ARBA00023239"/>
    </source>
</evidence>
<dbReference type="InterPro" id="IPR042284">
    <property type="entry name" value="AdoMetDC_N"/>
</dbReference>
<keyword evidence="8" id="KW-0704">Schiff base</keyword>
<evidence type="ECO:0000256" key="2">
    <source>
        <dbReference type="ARBA" id="ARBA00022793"/>
    </source>
</evidence>
<dbReference type="InterPro" id="IPR003826">
    <property type="entry name" value="AdoMetDC_fam_prok"/>
</dbReference>
<dbReference type="Gene3D" id="3.30.160.750">
    <property type="match status" value="1"/>
</dbReference>
<evidence type="ECO:0000256" key="4">
    <source>
        <dbReference type="ARBA" id="ARBA00023066"/>
    </source>
</evidence>
<accession>A0ABT8RY61</accession>
<evidence type="ECO:0000256" key="5">
    <source>
        <dbReference type="ARBA" id="ARBA00023115"/>
    </source>
</evidence>
<keyword evidence="3" id="KW-0068">Autocatalytic cleavage</keyword>
<dbReference type="EMBL" id="JAUKVY010000002">
    <property type="protein sequence ID" value="MDO1531330.1"/>
    <property type="molecule type" value="Genomic_DNA"/>
</dbReference>
<gene>
    <name evidence="10" type="ORF">Q2T77_03435</name>
</gene>
<dbReference type="InterPro" id="IPR016067">
    <property type="entry name" value="S-AdoMet_deCO2ase_core"/>
</dbReference>
<dbReference type="PANTHER" id="PTHR33866">
    <property type="entry name" value="S-ADENOSYLMETHIONINE DECARBOXYLASE PROENZYME"/>
    <property type="match status" value="1"/>
</dbReference>
<evidence type="ECO:0000256" key="8">
    <source>
        <dbReference type="ARBA" id="ARBA00023270"/>
    </source>
</evidence>
<evidence type="ECO:0000256" key="1">
    <source>
        <dbReference type="ARBA" id="ARBA00001928"/>
    </source>
</evidence>
<keyword evidence="4" id="KW-0745">Spermidine biosynthesis</keyword>
<protein>
    <submittedName>
        <fullName evidence="10">S-adenosylmethionine decarboxylase</fullName>
    </submittedName>
</protein>
<comment type="cofactor">
    <cofactor evidence="1">
        <name>pyruvate</name>
        <dbReference type="ChEBI" id="CHEBI:15361"/>
    </cofactor>
</comment>
<evidence type="ECO:0000313" key="10">
    <source>
        <dbReference type="EMBL" id="MDO1531330.1"/>
    </source>
</evidence>
<dbReference type="Gene3D" id="3.30.360.110">
    <property type="entry name" value="S-adenosylmethionine decarboxylase domain"/>
    <property type="match status" value="1"/>
</dbReference>
<organism evidence="10 11">
    <name type="scientific">Variovorax ginsengisoli</name>
    <dbReference type="NCBI Taxonomy" id="363844"/>
    <lineage>
        <taxon>Bacteria</taxon>
        <taxon>Pseudomonadati</taxon>
        <taxon>Pseudomonadota</taxon>
        <taxon>Betaproteobacteria</taxon>
        <taxon>Burkholderiales</taxon>
        <taxon>Comamonadaceae</taxon>
        <taxon>Variovorax</taxon>
    </lineage>
</organism>
<keyword evidence="2" id="KW-0210">Decarboxylase</keyword>
<dbReference type="Proteomes" id="UP001169027">
    <property type="component" value="Unassembled WGS sequence"/>
</dbReference>
<name>A0ABT8RY61_9BURK</name>
<proteinExistence type="predicted"/>
<dbReference type="SUPFAM" id="SSF56276">
    <property type="entry name" value="S-adenosylmethionine decarboxylase"/>
    <property type="match status" value="1"/>
</dbReference>
<evidence type="ECO:0000256" key="9">
    <source>
        <dbReference type="ARBA" id="ARBA00023317"/>
    </source>
</evidence>
<keyword evidence="6" id="KW-0865">Zymogen</keyword>